<dbReference type="SUPFAM" id="SSF142019">
    <property type="entry name" value="Nqo1 FMN-binding domain-like"/>
    <property type="match status" value="1"/>
</dbReference>
<dbReference type="Pfam" id="PF01512">
    <property type="entry name" value="Complex1_51K"/>
    <property type="match status" value="1"/>
</dbReference>
<name>A0A1N6Y5D9_9FIRM</name>
<reference evidence="8" key="1">
    <citation type="submission" date="2017-01" db="EMBL/GenBank/DDBJ databases">
        <authorList>
            <person name="Varghese N."/>
            <person name="Submissions S."/>
        </authorList>
    </citation>
    <scope>NUCLEOTIDE SEQUENCE [LARGE SCALE GENOMIC DNA]</scope>
    <source>
        <strain evidence="8">ATCC 700103</strain>
    </source>
</reference>
<comment type="similarity">
    <text evidence="1">Belongs to the complex I 51 kDa subunit family.</text>
</comment>
<accession>A0A1N6Y5D9</accession>
<evidence type="ECO:0000256" key="1">
    <source>
        <dbReference type="ARBA" id="ARBA00007523"/>
    </source>
</evidence>
<dbReference type="EMBL" id="FTNC01000013">
    <property type="protein sequence ID" value="SIR09777.1"/>
    <property type="molecule type" value="Genomic_DNA"/>
</dbReference>
<proteinExistence type="inferred from homology"/>
<dbReference type="GO" id="GO:0008137">
    <property type="term" value="F:NADH dehydrogenase (ubiquinone) activity"/>
    <property type="evidence" value="ECO:0007669"/>
    <property type="project" value="InterPro"/>
</dbReference>
<gene>
    <name evidence="7" type="ORF">SAMN05421834_11346</name>
</gene>
<dbReference type="SUPFAM" id="SSF140490">
    <property type="entry name" value="Nqo1C-terminal domain-like"/>
    <property type="match status" value="1"/>
</dbReference>
<evidence type="ECO:0000313" key="7">
    <source>
        <dbReference type="EMBL" id="SIR09777.1"/>
    </source>
</evidence>
<keyword evidence="3" id="KW-0479">Metal-binding</keyword>
<evidence type="ECO:0000313" key="8">
    <source>
        <dbReference type="Proteomes" id="UP000185669"/>
    </source>
</evidence>
<dbReference type="GO" id="GO:0046872">
    <property type="term" value="F:metal ion binding"/>
    <property type="evidence" value="ECO:0007669"/>
    <property type="project" value="UniProtKB-KW"/>
</dbReference>
<dbReference type="InterPro" id="IPR054765">
    <property type="entry name" value="SLBB_dom"/>
</dbReference>
<dbReference type="Proteomes" id="UP000185669">
    <property type="component" value="Unassembled WGS sequence"/>
</dbReference>
<dbReference type="InterPro" id="IPR037225">
    <property type="entry name" value="Nuo51_FMN-bd_sf"/>
</dbReference>
<keyword evidence="4" id="KW-0408">Iron</keyword>
<evidence type="ECO:0000256" key="4">
    <source>
        <dbReference type="ARBA" id="ARBA00023004"/>
    </source>
</evidence>
<dbReference type="PANTHER" id="PTHR43578:SF3">
    <property type="entry name" value="NADH-QUINONE OXIDOREDUCTASE SUBUNIT F"/>
    <property type="match status" value="1"/>
</dbReference>
<evidence type="ECO:0000256" key="3">
    <source>
        <dbReference type="ARBA" id="ARBA00022723"/>
    </source>
</evidence>
<dbReference type="Gene3D" id="3.40.50.11540">
    <property type="entry name" value="NADH-ubiquinone oxidoreductase 51kDa subunit"/>
    <property type="match status" value="1"/>
</dbReference>
<dbReference type="InterPro" id="IPR037207">
    <property type="entry name" value="Nuop51_4Fe4S-bd_sf"/>
</dbReference>
<evidence type="ECO:0000259" key="6">
    <source>
        <dbReference type="SMART" id="SM00928"/>
    </source>
</evidence>
<organism evidence="7 8">
    <name type="scientific">Halanaerobium kushneri</name>
    <dbReference type="NCBI Taxonomy" id="56779"/>
    <lineage>
        <taxon>Bacteria</taxon>
        <taxon>Bacillati</taxon>
        <taxon>Bacillota</taxon>
        <taxon>Clostridia</taxon>
        <taxon>Halanaerobiales</taxon>
        <taxon>Halanaerobiaceae</taxon>
        <taxon>Halanaerobium</taxon>
    </lineage>
</organism>
<keyword evidence="2" id="KW-0004">4Fe-4S</keyword>
<dbReference type="AlphaFoldDB" id="A0A1N6Y5D9"/>
<dbReference type="SMART" id="SM00928">
    <property type="entry name" value="NADH_4Fe-4S"/>
    <property type="match status" value="1"/>
</dbReference>
<evidence type="ECO:0000256" key="5">
    <source>
        <dbReference type="ARBA" id="ARBA00023014"/>
    </source>
</evidence>
<dbReference type="PROSITE" id="PS00645">
    <property type="entry name" value="COMPLEX1_51K_2"/>
    <property type="match status" value="1"/>
</dbReference>
<dbReference type="Gene3D" id="1.20.1440.230">
    <property type="entry name" value="NADH-ubiquinone oxidoreductase 51kDa subunit, iron-sulphur binding domain"/>
    <property type="match status" value="1"/>
</dbReference>
<dbReference type="GO" id="GO:0010181">
    <property type="term" value="F:FMN binding"/>
    <property type="evidence" value="ECO:0007669"/>
    <property type="project" value="InterPro"/>
</dbReference>
<dbReference type="OrthoDB" id="9761899at2"/>
<dbReference type="FunFam" id="3.40.50.11540:FF:000001">
    <property type="entry name" value="NADH dehydrogenase [ubiquinone] flavoprotein 1, mitochondrial"/>
    <property type="match status" value="1"/>
</dbReference>
<dbReference type="PROSITE" id="PS00644">
    <property type="entry name" value="COMPLEX1_51K_1"/>
    <property type="match status" value="1"/>
</dbReference>
<keyword evidence="8" id="KW-1185">Reference proteome</keyword>
<feature type="domain" description="NADH-ubiquinone oxidoreductase 51kDa subunit iron-sulphur binding" evidence="6">
    <location>
        <begin position="321"/>
        <end position="367"/>
    </location>
</feature>
<evidence type="ECO:0000256" key="2">
    <source>
        <dbReference type="ARBA" id="ARBA00022485"/>
    </source>
</evidence>
<dbReference type="InterPro" id="IPR001949">
    <property type="entry name" value="NADH-UbQ_OxRdtase_51kDa_CS"/>
</dbReference>
<dbReference type="STRING" id="56779.SAMN05421834_11346"/>
<dbReference type="SUPFAM" id="SSF142984">
    <property type="entry name" value="Nqo1 middle domain-like"/>
    <property type="match status" value="1"/>
</dbReference>
<protein>
    <submittedName>
        <fullName evidence="7">NADH-quinone oxidoreductase subunit F</fullName>
    </submittedName>
</protein>
<keyword evidence="5" id="KW-0411">Iron-sulfur</keyword>
<dbReference type="GO" id="GO:0051539">
    <property type="term" value="F:4 iron, 4 sulfur cluster binding"/>
    <property type="evidence" value="ECO:0007669"/>
    <property type="project" value="UniProtKB-KW"/>
</dbReference>
<dbReference type="Pfam" id="PF10589">
    <property type="entry name" value="NADH_4Fe-4S"/>
    <property type="match status" value="1"/>
</dbReference>
<sequence>MIQEKLYLKGDKLLDIYGYEFKAIKNALKLGRENTIKKVKESELKGRGGAGFPTGIKWEMAADIKAEQKFIVCNGDEGEPGTFKDRYLLEERPLKVLEGIMIAAYAVGADKAYIYIRGEYSKAIDVFLKTIEAARKEKILDDYFEGSDFKLELKLIRGAGAYVCGDETSLINSIEGKRGRSRIKPPYPIEKGLYNQPTVVNNVESLCCTAEILNPDSEEFSQLGIKGSRGTKLLCLSGDLNKPGLYEVEFASVTLKEIIYDLGGGLKEGENLRFVIPGGISTAIIKSENLDFPYSYQDFEKRGNSLGSGAVIAVSKKHDLLDLMLNVSRFYMDETCGTCFPCREGNRQINKILKSFKNDGKKIDAELVSDIGNTIRLAARCGLGQSSLNFIISVIENYQTDLEIGGKLYA</sequence>
<dbReference type="RefSeq" id="WP_076545288.1">
    <property type="nucleotide sequence ID" value="NZ_FTNC01000013.1"/>
</dbReference>
<dbReference type="Gene3D" id="3.10.20.600">
    <property type="match status" value="1"/>
</dbReference>
<dbReference type="InterPro" id="IPR019575">
    <property type="entry name" value="Nuop51_4Fe4S-bd"/>
</dbReference>
<dbReference type="InterPro" id="IPR011538">
    <property type="entry name" value="Nuo51_FMN-bd"/>
</dbReference>
<dbReference type="PANTHER" id="PTHR43578">
    <property type="entry name" value="NADH-QUINONE OXIDOREDUCTASE SUBUNIT F"/>
    <property type="match status" value="1"/>
</dbReference>
<dbReference type="Pfam" id="PF22461">
    <property type="entry name" value="SLBB_2"/>
    <property type="match status" value="1"/>
</dbReference>